<name>A0A813XGN2_9BILA</name>
<keyword evidence="4" id="KW-0227">DNA damage</keyword>
<evidence type="ECO:0000256" key="7">
    <source>
        <dbReference type="ARBA" id="ARBA00023125"/>
    </source>
</evidence>
<keyword evidence="5" id="KW-0863">Zinc-finger</keyword>
<dbReference type="Proteomes" id="UP000677228">
    <property type="component" value="Unassembled WGS sequence"/>
</dbReference>
<dbReference type="GO" id="GO:0003684">
    <property type="term" value="F:damaged DNA binding"/>
    <property type="evidence" value="ECO:0007669"/>
    <property type="project" value="InterPro"/>
</dbReference>
<evidence type="ECO:0000313" key="14">
    <source>
        <dbReference type="EMBL" id="CAF3657669.1"/>
    </source>
</evidence>
<dbReference type="Proteomes" id="UP000663829">
    <property type="component" value="Unassembled WGS sequence"/>
</dbReference>
<evidence type="ECO:0000256" key="9">
    <source>
        <dbReference type="ARBA" id="ARBA00023242"/>
    </source>
</evidence>
<evidence type="ECO:0000313" key="12">
    <source>
        <dbReference type="EMBL" id="CAF0870343.1"/>
    </source>
</evidence>
<dbReference type="OrthoDB" id="68328at2759"/>
<dbReference type="InterPro" id="IPR009061">
    <property type="entry name" value="DNA-bd_dom_put_sf"/>
</dbReference>
<dbReference type="GO" id="GO:0070914">
    <property type="term" value="P:UV-damage excision repair"/>
    <property type="evidence" value="ECO:0007669"/>
    <property type="project" value="TreeGrafter"/>
</dbReference>
<feature type="domain" description="XPA C-terminal" evidence="11">
    <location>
        <begin position="148"/>
        <end position="199"/>
    </location>
</feature>
<keyword evidence="3" id="KW-0479">Metal-binding</keyword>
<reference evidence="12" key="1">
    <citation type="submission" date="2021-02" db="EMBL/GenBank/DDBJ databases">
        <authorList>
            <person name="Nowell W R."/>
        </authorList>
    </citation>
    <scope>NUCLEOTIDE SEQUENCE</scope>
</reference>
<evidence type="ECO:0000313" key="13">
    <source>
        <dbReference type="EMBL" id="CAF0880622.1"/>
    </source>
</evidence>
<dbReference type="EMBL" id="CAJOBA010002930">
    <property type="protein sequence ID" value="CAF3664332.1"/>
    <property type="molecule type" value="Genomic_DNA"/>
</dbReference>
<evidence type="ECO:0000256" key="8">
    <source>
        <dbReference type="ARBA" id="ARBA00023204"/>
    </source>
</evidence>
<dbReference type="InterPro" id="IPR022656">
    <property type="entry name" value="XPA_C"/>
</dbReference>
<evidence type="ECO:0000313" key="15">
    <source>
        <dbReference type="EMBL" id="CAF3664332.1"/>
    </source>
</evidence>
<comment type="caution">
    <text evidence="12">The sequence shown here is derived from an EMBL/GenBank/DDBJ whole genome shotgun (WGS) entry which is preliminary data.</text>
</comment>
<evidence type="ECO:0000256" key="2">
    <source>
        <dbReference type="ARBA" id="ARBA00005548"/>
    </source>
</evidence>
<proteinExistence type="inferred from homology"/>
<evidence type="ECO:0000256" key="10">
    <source>
        <dbReference type="SAM" id="MobiDB-lite"/>
    </source>
</evidence>
<keyword evidence="16" id="KW-1185">Reference proteome</keyword>
<dbReference type="PANTHER" id="PTHR10142">
    <property type="entry name" value="DNA REPAIR PROTEIN COMPLEMENTING XP-A CELLS"/>
    <property type="match status" value="1"/>
</dbReference>
<dbReference type="Proteomes" id="UP000681722">
    <property type="component" value="Unassembled WGS sequence"/>
</dbReference>
<comment type="similarity">
    <text evidence="2">Belongs to the XPA family.</text>
</comment>
<evidence type="ECO:0000256" key="1">
    <source>
        <dbReference type="ARBA" id="ARBA00004123"/>
    </source>
</evidence>
<dbReference type="InterPro" id="IPR022652">
    <property type="entry name" value="Znf_XPA_CS"/>
</dbReference>
<dbReference type="GO" id="GO:0006284">
    <property type="term" value="P:base-excision repair"/>
    <property type="evidence" value="ECO:0007669"/>
    <property type="project" value="TreeGrafter"/>
</dbReference>
<dbReference type="AlphaFoldDB" id="A0A813XGN2"/>
<dbReference type="Pfam" id="PF01286">
    <property type="entry name" value="XPA_N"/>
    <property type="match status" value="1"/>
</dbReference>
<evidence type="ECO:0000256" key="4">
    <source>
        <dbReference type="ARBA" id="ARBA00022763"/>
    </source>
</evidence>
<comment type="subcellular location">
    <subcellularLocation>
        <location evidence="1">Nucleus</location>
    </subcellularLocation>
</comment>
<dbReference type="SUPFAM" id="SSF46955">
    <property type="entry name" value="Putative DNA-binding domain"/>
    <property type="match status" value="1"/>
</dbReference>
<gene>
    <name evidence="12" type="ORF">GPM918_LOCUS7065</name>
    <name evidence="13" type="ORF">OVA965_LOCUS8600</name>
    <name evidence="14" type="ORF">SRO942_LOCUS7065</name>
    <name evidence="15" type="ORF">TMI583_LOCUS8596</name>
</gene>
<evidence type="ECO:0000256" key="5">
    <source>
        <dbReference type="ARBA" id="ARBA00022771"/>
    </source>
</evidence>
<dbReference type="GO" id="GO:0000110">
    <property type="term" value="C:nucleotide-excision repair factor 1 complex"/>
    <property type="evidence" value="ECO:0007669"/>
    <property type="project" value="TreeGrafter"/>
</dbReference>
<evidence type="ECO:0000256" key="6">
    <source>
        <dbReference type="ARBA" id="ARBA00022833"/>
    </source>
</evidence>
<dbReference type="SUPFAM" id="SSF57716">
    <property type="entry name" value="Glucocorticoid receptor-like (DNA-binding domain)"/>
    <property type="match status" value="1"/>
</dbReference>
<keyword evidence="9" id="KW-0539">Nucleus</keyword>
<dbReference type="InterPro" id="IPR000465">
    <property type="entry name" value="XPA/RAD14"/>
</dbReference>
<dbReference type="PANTHER" id="PTHR10142:SF0">
    <property type="entry name" value="DNA REPAIR PROTEIN COMPLEMENTING XP-A CELLS"/>
    <property type="match status" value="1"/>
</dbReference>
<keyword evidence="7" id="KW-0238">DNA-binding</keyword>
<keyword evidence="8" id="KW-0234">DNA repair</keyword>
<sequence length="288" mass="34013">MSTTMTNKNESLTAEQLERIERNKARALLRRECAQKTSTVRKHQIDSGAGFFIDDTDDFLNQDKTAAYKYDLVDIIQPKIMSLNDVIDPKLHQPGLPCNDCQRIFLSSYLYKNFDEQVCDECRDKYSIEDTGSDDDDDEDNIDSSSKRYSLIPRTEAKEKFMLKDYDLDKHEPVLKCIIKKNPHNRGRGQMRLYLRCQIEKLANIVHESQLDDKIQQRKEKRIERKQKIIEKHVENLKSEVRSSTNKKRQKTIHEHRYDENNIIYDDLTDTYTKTCLDCGHQYSYEEL</sequence>
<dbReference type="EMBL" id="CAJOBC010001128">
    <property type="protein sequence ID" value="CAF3657669.1"/>
    <property type="molecule type" value="Genomic_DNA"/>
</dbReference>
<feature type="region of interest" description="Disordered" evidence="10">
    <location>
        <begin position="129"/>
        <end position="148"/>
    </location>
</feature>
<evidence type="ECO:0000313" key="16">
    <source>
        <dbReference type="Proteomes" id="UP000663829"/>
    </source>
</evidence>
<dbReference type="EMBL" id="CAJNOK010002929">
    <property type="protein sequence ID" value="CAF0880622.1"/>
    <property type="molecule type" value="Genomic_DNA"/>
</dbReference>
<keyword evidence="6" id="KW-0862">Zinc</keyword>
<dbReference type="Pfam" id="PF05181">
    <property type="entry name" value="XPA_C"/>
    <property type="match status" value="1"/>
</dbReference>
<organism evidence="12 16">
    <name type="scientific">Didymodactylos carnosus</name>
    <dbReference type="NCBI Taxonomy" id="1234261"/>
    <lineage>
        <taxon>Eukaryota</taxon>
        <taxon>Metazoa</taxon>
        <taxon>Spiralia</taxon>
        <taxon>Gnathifera</taxon>
        <taxon>Rotifera</taxon>
        <taxon>Eurotatoria</taxon>
        <taxon>Bdelloidea</taxon>
        <taxon>Philodinida</taxon>
        <taxon>Philodinidae</taxon>
        <taxon>Didymodactylos</taxon>
    </lineage>
</organism>
<dbReference type="InterPro" id="IPR037129">
    <property type="entry name" value="XPA_sf"/>
</dbReference>
<protein>
    <recommendedName>
        <fullName evidence="11">XPA C-terminal domain-containing protein</fullName>
    </recommendedName>
</protein>
<dbReference type="Gene3D" id="3.90.530.10">
    <property type="entry name" value="XPA C-terminal domain"/>
    <property type="match status" value="1"/>
</dbReference>
<dbReference type="GO" id="GO:0000715">
    <property type="term" value="P:nucleotide-excision repair, DNA damage recognition"/>
    <property type="evidence" value="ECO:0007669"/>
    <property type="project" value="TreeGrafter"/>
</dbReference>
<dbReference type="GO" id="GO:0008270">
    <property type="term" value="F:zinc ion binding"/>
    <property type="evidence" value="ECO:0007669"/>
    <property type="project" value="UniProtKB-KW"/>
</dbReference>
<evidence type="ECO:0000259" key="11">
    <source>
        <dbReference type="Pfam" id="PF05181"/>
    </source>
</evidence>
<feature type="compositionally biased region" description="Acidic residues" evidence="10">
    <location>
        <begin position="131"/>
        <end position="142"/>
    </location>
</feature>
<dbReference type="Proteomes" id="UP000682733">
    <property type="component" value="Unassembled WGS sequence"/>
</dbReference>
<dbReference type="EMBL" id="CAJNOQ010001128">
    <property type="protein sequence ID" value="CAF0870343.1"/>
    <property type="molecule type" value="Genomic_DNA"/>
</dbReference>
<dbReference type="NCBIfam" id="TIGR00598">
    <property type="entry name" value="rad14"/>
    <property type="match status" value="1"/>
</dbReference>
<accession>A0A813XGN2</accession>
<evidence type="ECO:0000256" key="3">
    <source>
        <dbReference type="ARBA" id="ARBA00022723"/>
    </source>
</evidence>
<dbReference type="GO" id="GO:1901255">
    <property type="term" value="P:nucleotide-excision repair involved in interstrand cross-link repair"/>
    <property type="evidence" value="ECO:0007669"/>
    <property type="project" value="TreeGrafter"/>
</dbReference>